<keyword evidence="4" id="KW-0812">Transmembrane</keyword>
<dbReference type="InterPro" id="IPR013747">
    <property type="entry name" value="ACP_syn_III_C"/>
</dbReference>
<dbReference type="EMBL" id="JAPDFW010000119">
    <property type="protein sequence ID" value="KAJ5068158.1"/>
    <property type="molecule type" value="Genomic_DNA"/>
</dbReference>
<feature type="transmembrane region" description="Helical" evidence="4">
    <location>
        <begin position="76"/>
        <end position="95"/>
    </location>
</feature>
<dbReference type="InterPro" id="IPR016039">
    <property type="entry name" value="Thiolase-like"/>
</dbReference>
<dbReference type="EC" id="2.3.1.-" evidence="3"/>
<dbReference type="GO" id="GO:0016020">
    <property type="term" value="C:membrane"/>
    <property type="evidence" value="ECO:0007669"/>
    <property type="project" value="InterPro"/>
</dbReference>
<gene>
    <name evidence="7" type="ORF">M0811_12494</name>
</gene>
<evidence type="ECO:0000256" key="1">
    <source>
        <dbReference type="ARBA" id="ARBA00005531"/>
    </source>
</evidence>
<dbReference type="InterPro" id="IPR013601">
    <property type="entry name" value="FAE1_typ3_polyketide_synth"/>
</dbReference>
<evidence type="ECO:0000256" key="3">
    <source>
        <dbReference type="PIRNR" id="PIRNR036417"/>
    </source>
</evidence>
<organism evidence="7 8">
    <name type="scientific">Anaeramoeba ignava</name>
    <name type="common">Anaerobic marine amoeba</name>
    <dbReference type="NCBI Taxonomy" id="1746090"/>
    <lineage>
        <taxon>Eukaryota</taxon>
        <taxon>Metamonada</taxon>
        <taxon>Anaeramoebidae</taxon>
        <taxon>Anaeramoeba</taxon>
    </lineage>
</organism>
<keyword evidence="8" id="KW-1185">Reference proteome</keyword>
<evidence type="ECO:0000313" key="8">
    <source>
        <dbReference type="Proteomes" id="UP001149090"/>
    </source>
</evidence>
<protein>
    <recommendedName>
        <fullName evidence="3">3-ketoacyl-CoA synthase</fullName>
        <ecNumber evidence="3">2.3.1.-</ecNumber>
    </recommendedName>
</protein>
<proteinExistence type="inferred from homology"/>
<sequence>MSEKKEETVFKKYFYYEKEKDINKTRVKFNFGLLPTFNLKTLFIILVLGFMIHSFKLEIFLSHFLDLFNKIIFSEYRKFFIINILIIVGFFFYYLKKNKPVYIVDFTVWRGEKGMETPTNEFAERSRKLNIYKEDTLNFFERILTRAGLSEKTYMSKGIKQFPFDTSYQAARDELEQVFTSCIDELFETTGIKPSQIDFLVCNCSLFNPTPSICATIINHYKMKESILSFNLAGMGCSAGLLAVKLGSELLQNRPNSYCLIFSTENVTKNWYFGNERSMIIQNALFRVGGAAILLTNKKFGVSHKYELDTIVTTHHGKDDQAFKSVYHMDDSQGNTGVFLSRDLMKVVSKALRSNMTSLGSKILPISEITKYLINFALRKFLKRKIEPYQPNFKKVIQHFCIHAGGRGILDGIEKDLKLNEYQMEPSRASLYRYGNTSSASIWYEFAFIEGRGNMKYGDKIWQIALGSGFKVNSAVWKSLISIPKTNVKPTFPEDEIEDEIKDNQN</sequence>
<comment type="similarity">
    <text evidence="1 3">Belongs to the thiolase-like superfamily. Chalcone/stilbene synthases family.</text>
</comment>
<keyword evidence="3" id="KW-0012">Acyltransferase</keyword>
<dbReference type="Pfam" id="PF08541">
    <property type="entry name" value="ACP_syn_III_C"/>
    <property type="match status" value="1"/>
</dbReference>
<dbReference type="AlphaFoldDB" id="A0A9Q0R6D7"/>
<evidence type="ECO:0000259" key="5">
    <source>
        <dbReference type="Pfam" id="PF08392"/>
    </source>
</evidence>
<dbReference type="InterPro" id="IPR012392">
    <property type="entry name" value="3-ktacl-CoA_syn"/>
</dbReference>
<dbReference type="OMA" id="WYELNFI"/>
<comment type="pathway">
    <text evidence="3">Lipid metabolism; fatty acid biosynthesis.</text>
</comment>
<dbReference type="PIRSF" id="PIRSF036417">
    <property type="entry name" value="3-ktacl-CoA_syn"/>
    <property type="match status" value="1"/>
</dbReference>
<dbReference type="CDD" id="cd00831">
    <property type="entry name" value="CHS_like"/>
    <property type="match status" value="1"/>
</dbReference>
<dbReference type="PANTHER" id="PTHR31561">
    <property type="entry name" value="3-KETOACYL-COA SYNTHASE"/>
    <property type="match status" value="1"/>
</dbReference>
<keyword evidence="4" id="KW-1133">Transmembrane helix</keyword>
<reference evidence="7" key="1">
    <citation type="submission" date="2022-10" db="EMBL/GenBank/DDBJ databases">
        <title>Novel sulphate-reducing endosymbionts in the free-living metamonad Anaeramoeba.</title>
        <authorList>
            <person name="Jerlstrom-Hultqvist J."/>
            <person name="Cepicka I."/>
            <person name="Gallot-Lavallee L."/>
            <person name="Salas-Leiva D."/>
            <person name="Curtis B.A."/>
            <person name="Zahonova K."/>
            <person name="Pipaliya S."/>
            <person name="Dacks J."/>
            <person name="Roger A.J."/>
        </authorList>
    </citation>
    <scope>NUCLEOTIDE SEQUENCE</scope>
    <source>
        <strain evidence="7">BMAN</strain>
    </source>
</reference>
<evidence type="ECO:0000259" key="6">
    <source>
        <dbReference type="Pfam" id="PF08541"/>
    </source>
</evidence>
<evidence type="ECO:0000256" key="4">
    <source>
        <dbReference type="SAM" id="Phobius"/>
    </source>
</evidence>
<feature type="domain" description="FAE" evidence="5">
    <location>
        <begin position="94"/>
        <end position="380"/>
    </location>
</feature>
<feature type="transmembrane region" description="Helical" evidence="4">
    <location>
        <begin position="37"/>
        <end position="55"/>
    </location>
</feature>
<dbReference type="GO" id="GO:0006633">
    <property type="term" value="P:fatty acid biosynthetic process"/>
    <property type="evidence" value="ECO:0007669"/>
    <property type="project" value="InterPro"/>
</dbReference>
<feature type="domain" description="Beta-ketoacyl-[acyl-carrier-protein] synthase III C-terminal" evidence="6">
    <location>
        <begin position="397"/>
        <end position="478"/>
    </location>
</feature>
<dbReference type="GO" id="GO:0016747">
    <property type="term" value="F:acyltransferase activity, transferring groups other than amino-acyl groups"/>
    <property type="evidence" value="ECO:0007669"/>
    <property type="project" value="InterPro"/>
</dbReference>
<dbReference type="SUPFAM" id="SSF53901">
    <property type="entry name" value="Thiolase-like"/>
    <property type="match status" value="2"/>
</dbReference>
<name>A0A9Q0R6D7_ANAIG</name>
<dbReference type="Proteomes" id="UP001149090">
    <property type="component" value="Unassembled WGS sequence"/>
</dbReference>
<keyword evidence="4" id="KW-0472">Membrane</keyword>
<evidence type="ECO:0000256" key="2">
    <source>
        <dbReference type="ARBA" id="ARBA00022679"/>
    </source>
</evidence>
<dbReference type="OrthoDB" id="329835at2759"/>
<comment type="caution">
    <text evidence="7">The sequence shown here is derived from an EMBL/GenBank/DDBJ whole genome shotgun (WGS) entry which is preliminary data.</text>
</comment>
<accession>A0A9Q0R6D7</accession>
<dbReference type="Pfam" id="PF08392">
    <property type="entry name" value="FAE1_CUT1_RppA"/>
    <property type="match status" value="1"/>
</dbReference>
<keyword evidence="2 3" id="KW-0808">Transferase</keyword>
<dbReference type="Gene3D" id="3.40.47.10">
    <property type="match status" value="1"/>
</dbReference>
<evidence type="ECO:0000313" key="7">
    <source>
        <dbReference type="EMBL" id="KAJ5068158.1"/>
    </source>
</evidence>